<evidence type="ECO:0000256" key="3">
    <source>
        <dbReference type="ARBA" id="ARBA00022989"/>
    </source>
</evidence>
<keyword evidence="3 5" id="KW-1133">Transmembrane helix</keyword>
<gene>
    <name evidence="6" type="ORF">GGD88_003235</name>
</gene>
<comment type="caution">
    <text evidence="6">The sequence shown here is derived from an EMBL/GenBank/DDBJ whole genome shotgun (WGS) entry which is preliminary data.</text>
</comment>
<evidence type="ECO:0000256" key="4">
    <source>
        <dbReference type="ARBA" id="ARBA00023136"/>
    </source>
</evidence>
<organism evidence="6 7">
    <name type="scientific">Roseospira goensis</name>
    <dbReference type="NCBI Taxonomy" id="391922"/>
    <lineage>
        <taxon>Bacteria</taxon>
        <taxon>Pseudomonadati</taxon>
        <taxon>Pseudomonadota</taxon>
        <taxon>Alphaproteobacteria</taxon>
        <taxon>Rhodospirillales</taxon>
        <taxon>Rhodospirillaceae</taxon>
        <taxon>Roseospira</taxon>
    </lineage>
</organism>
<evidence type="ECO:0000313" key="7">
    <source>
        <dbReference type="Proteomes" id="UP000555728"/>
    </source>
</evidence>
<dbReference type="AlphaFoldDB" id="A0A7W6S2E9"/>
<evidence type="ECO:0000313" key="6">
    <source>
        <dbReference type="EMBL" id="MBB4287486.1"/>
    </source>
</evidence>
<feature type="transmembrane region" description="Helical" evidence="5">
    <location>
        <begin position="35"/>
        <end position="61"/>
    </location>
</feature>
<accession>A0A7W6S2E9</accession>
<protein>
    <submittedName>
        <fullName evidence="6">BASS family bile acid:Na+ symporter</fullName>
    </submittedName>
</protein>
<feature type="transmembrane region" description="Helical" evidence="5">
    <location>
        <begin position="109"/>
        <end position="132"/>
    </location>
</feature>
<feature type="transmembrane region" description="Helical" evidence="5">
    <location>
        <begin position="177"/>
        <end position="195"/>
    </location>
</feature>
<dbReference type="Proteomes" id="UP000555728">
    <property type="component" value="Unassembled WGS sequence"/>
</dbReference>
<dbReference type="GO" id="GO:0016020">
    <property type="term" value="C:membrane"/>
    <property type="evidence" value="ECO:0007669"/>
    <property type="project" value="UniProtKB-SubCell"/>
</dbReference>
<evidence type="ECO:0000256" key="5">
    <source>
        <dbReference type="SAM" id="Phobius"/>
    </source>
</evidence>
<dbReference type="RefSeq" id="WP_184437282.1">
    <property type="nucleotide sequence ID" value="NZ_JACIGI010000038.1"/>
</dbReference>
<keyword evidence="7" id="KW-1185">Reference proteome</keyword>
<feature type="transmembrane region" description="Helical" evidence="5">
    <location>
        <begin position="144"/>
        <end position="165"/>
    </location>
</feature>
<feature type="transmembrane region" description="Helical" evidence="5">
    <location>
        <begin position="6"/>
        <end position="23"/>
    </location>
</feature>
<feature type="transmembrane region" description="Helical" evidence="5">
    <location>
        <begin position="73"/>
        <end position="97"/>
    </location>
</feature>
<keyword evidence="2 5" id="KW-0812">Transmembrane</keyword>
<dbReference type="Pfam" id="PF01758">
    <property type="entry name" value="SBF"/>
    <property type="match status" value="1"/>
</dbReference>
<evidence type="ECO:0000256" key="2">
    <source>
        <dbReference type="ARBA" id="ARBA00022692"/>
    </source>
</evidence>
<sequence>MIDLLLPLGLGFIMFSIGLGLRLDDFTRILRQPLALGAGLVNQIVLLPLIGAGLVLVYLAGDGAAAAGATAPVFALGIMALAACPGGITSNLLTVLAGGSAALSVSMTALSSLIGIVTVPLVLGLSQGLLLGQAEAVALPLERILVGVFGVTGVPIALGMLLNARVPRASAAVRPKARGLATGIFAVIVIGAFVGQRETMVAHIGDIGLIVLALNGATMAGGLLTAWLLRLRLADTLAIAMEAGLQNVALAIFLATSVLGRPEMVVPAILYALMMNLTAAALIAWGRWRARALARAGAAG</sequence>
<dbReference type="EMBL" id="JACIGI010000038">
    <property type="protein sequence ID" value="MBB4287486.1"/>
    <property type="molecule type" value="Genomic_DNA"/>
</dbReference>
<dbReference type="InterPro" id="IPR002657">
    <property type="entry name" value="BilAc:Na_symport/Acr3"/>
</dbReference>
<name>A0A7W6S2E9_9PROT</name>
<reference evidence="6 7" key="1">
    <citation type="submission" date="2020-08" db="EMBL/GenBank/DDBJ databases">
        <title>Genome sequencing of Purple Non-Sulfur Bacteria from various extreme environments.</title>
        <authorList>
            <person name="Mayer M."/>
        </authorList>
    </citation>
    <scope>NUCLEOTIDE SEQUENCE [LARGE SCALE GENOMIC DNA]</scope>
    <source>
        <strain evidence="6 7">JA135</strain>
    </source>
</reference>
<dbReference type="PANTHER" id="PTHR10361:SF24">
    <property type="entry name" value="P3 PROTEIN"/>
    <property type="match status" value="1"/>
</dbReference>
<feature type="transmembrane region" description="Helical" evidence="5">
    <location>
        <begin position="236"/>
        <end position="259"/>
    </location>
</feature>
<feature type="transmembrane region" description="Helical" evidence="5">
    <location>
        <begin position="265"/>
        <end position="285"/>
    </location>
</feature>
<comment type="subcellular location">
    <subcellularLocation>
        <location evidence="1">Membrane</location>
        <topology evidence="1">Multi-pass membrane protein</topology>
    </subcellularLocation>
</comment>
<evidence type="ECO:0000256" key="1">
    <source>
        <dbReference type="ARBA" id="ARBA00004141"/>
    </source>
</evidence>
<dbReference type="InterPro" id="IPR038770">
    <property type="entry name" value="Na+/solute_symporter_sf"/>
</dbReference>
<keyword evidence="4 5" id="KW-0472">Membrane</keyword>
<feature type="transmembrane region" description="Helical" evidence="5">
    <location>
        <begin position="207"/>
        <end position="229"/>
    </location>
</feature>
<dbReference type="Gene3D" id="1.20.1530.20">
    <property type="match status" value="1"/>
</dbReference>
<dbReference type="InterPro" id="IPR004710">
    <property type="entry name" value="Bilac:Na_transpt"/>
</dbReference>
<dbReference type="PANTHER" id="PTHR10361">
    <property type="entry name" value="SODIUM-BILE ACID COTRANSPORTER"/>
    <property type="match status" value="1"/>
</dbReference>
<proteinExistence type="predicted"/>